<reference evidence="6" key="1">
    <citation type="submission" date="2022-12" db="EMBL/GenBank/DDBJ databases">
        <title>Reference genome sequencing for broad-spectrum identification of bacterial and archaeal isolates by mass spectrometry.</title>
        <authorList>
            <person name="Sekiguchi Y."/>
            <person name="Tourlousse D.M."/>
        </authorList>
    </citation>
    <scope>NUCLEOTIDE SEQUENCE</scope>
    <source>
        <strain evidence="6">10succ1</strain>
    </source>
</reference>
<feature type="binding site" evidence="4">
    <location>
        <position position="6"/>
    </location>
    <ligand>
        <name>a divalent metal cation</name>
        <dbReference type="ChEBI" id="CHEBI:60240"/>
        <label>1</label>
    </ligand>
</feature>
<dbReference type="RefSeq" id="WP_281837819.1">
    <property type="nucleotide sequence ID" value="NZ_BSDY01000036.1"/>
</dbReference>
<name>A0A9W6LPS5_9FUSO</name>
<dbReference type="PROSITE" id="PS50238">
    <property type="entry name" value="RHOGAP"/>
    <property type="match status" value="1"/>
</dbReference>
<dbReference type="InterPro" id="IPR001130">
    <property type="entry name" value="TatD-like"/>
</dbReference>
<evidence type="ECO:0000313" key="7">
    <source>
        <dbReference type="Proteomes" id="UP001144471"/>
    </source>
</evidence>
<accession>A0A9W6LPS5</accession>
<dbReference type="Gene3D" id="3.20.20.140">
    <property type="entry name" value="Metal-dependent hydrolases"/>
    <property type="match status" value="1"/>
</dbReference>
<dbReference type="Pfam" id="PF01026">
    <property type="entry name" value="TatD_DNase"/>
    <property type="match status" value="1"/>
</dbReference>
<proteinExistence type="inferred from homology"/>
<dbReference type="PANTHER" id="PTHR46317:SF1">
    <property type="entry name" value="HYDROLASE, TATD FAMILY"/>
    <property type="match status" value="1"/>
</dbReference>
<dbReference type="AlphaFoldDB" id="A0A9W6LPS5"/>
<organism evidence="6 7">
    <name type="scientific">Propionigenium maris DSM 9537</name>
    <dbReference type="NCBI Taxonomy" id="1123000"/>
    <lineage>
        <taxon>Bacteria</taxon>
        <taxon>Fusobacteriati</taxon>
        <taxon>Fusobacteriota</taxon>
        <taxon>Fusobacteriia</taxon>
        <taxon>Fusobacteriales</taxon>
        <taxon>Fusobacteriaceae</taxon>
        <taxon>Propionigenium</taxon>
    </lineage>
</organism>
<feature type="binding site" evidence="4">
    <location>
        <position position="131"/>
    </location>
    <ligand>
        <name>a divalent metal cation</name>
        <dbReference type="ChEBI" id="CHEBI:60240"/>
        <label>2</label>
    </ligand>
</feature>
<dbReference type="GO" id="GO:0046872">
    <property type="term" value="F:metal ion binding"/>
    <property type="evidence" value="ECO:0007669"/>
    <property type="project" value="UniProtKB-KW"/>
</dbReference>
<evidence type="ECO:0000256" key="2">
    <source>
        <dbReference type="ARBA" id="ARBA00022723"/>
    </source>
</evidence>
<dbReference type="PANTHER" id="PTHR46317">
    <property type="entry name" value="HYDROLASE OF PHP SUPERFAMILY-RELATED PROTEIN"/>
    <property type="match status" value="1"/>
</dbReference>
<dbReference type="GO" id="GO:0016788">
    <property type="term" value="F:hydrolase activity, acting on ester bonds"/>
    <property type="evidence" value="ECO:0007669"/>
    <property type="project" value="InterPro"/>
</dbReference>
<feature type="binding site" evidence="4">
    <location>
        <position position="155"/>
    </location>
    <ligand>
        <name>a divalent metal cation</name>
        <dbReference type="ChEBI" id="CHEBI:60240"/>
        <label>2</label>
    </ligand>
</feature>
<dbReference type="InterPro" id="IPR000198">
    <property type="entry name" value="RhoGAP_dom"/>
</dbReference>
<sequence length="252" mass="28786">MYWDIHCHADRLTEDEMEEAVKRKVVVGAVAMDMESARKMLRLKERYPENIRVFLGIHPEVEGSQEEAEEMLNLIEKRRDLLDGIGEVGIPYFYMEGKSSEERKAIKKRGAELLERFVETAARYDLPLNLHVVGDDVGIVLPILEGYGIRGALFHWYEGGDEHLKRLVDAGHFISVSPEIVTNQHYFDFVKGIPLERLLLESDAPCPYGEERGVPTMIFQVAESLAEYHGIEVEKLLRIAGENTLKYLRAGE</sequence>
<gene>
    <name evidence="6" type="ORF">PM10SUCC1_36570</name>
</gene>
<feature type="binding site" evidence="4">
    <location>
        <position position="203"/>
    </location>
    <ligand>
        <name>a divalent metal cation</name>
        <dbReference type="ChEBI" id="CHEBI:60240"/>
        <label>1</label>
    </ligand>
</feature>
<dbReference type="Proteomes" id="UP001144471">
    <property type="component" value="Unassembled WGS sequence"/>
</dbReference>
<keyword evidence="2 4" id="KW-0479">Metal-binding</keyword>
<dbReference type="GO" id="GO:0007165">
    <property type="term" value="P:signal transduction"/>
    <property type="evidence" value="ECO:0007669"/>
    <property type="project" value="InterPro"/>
</dbReference>
<feature type="binding site" evidence="4">
    <location>
        <position position="8"/>
    </location>
    <ligand>
        <name>a divalent metal cation</name>
        <dbReference type="ChEBI" id="CHEBI:60240"/>
        <label>1</label>
    </ligand>
</feature>
<evidence type="ECO:0000259" key="5">
    <source>
        <dbReference type="PROSITE" id="PS50238"/>
    </source>
</evidence>
<feature type="domain" description="Rho-GAP" evidence="5">
    <location>
        <begin position="193"/>
        <end position="252"/>
    </location>
</feature>
<dbReference type="EMBL" id="BSDY01000036">
    <property type="protein sequence ID" value="GLI58143.1"/>
    <property type="molecule type" value="Genomic_DNA"/>
</dbReference>
<evidence type="ECO:0000256" key="1">
    <source>
        <dbReference type="ARBA" id="ARBA00009275"/>
    </source>
</evidence>
<comment type="similarity">
    <text evidence="1">Belongs to the metallo-dependent hydrolases superfamily. TatD-type hydrolase family.</text>
</comment>
<dbReference type="PIRSF" id="PIRSF005902">
    <property type="entry name" value="DNase_TatD"/>
    <property type="match status" value="1"/>
</dbReference>
<protein>
    <recommendedName>
        <fullName evidence="5">Rho-GAP domain-containing protein</fullName>
    </recommendedName>
</protein>
<evidence type="ECO:0000313" key="6">
    <source>
        <dbReference type="EMBL" id="GLI58143.1"/>
    </source>
</evidence>
<evidence type="ECO:0000256" key="3">
    <source>
        <dbReference type="ARBA" id="ARBA00022801"/>
    </source>
</evidence>
<keyword evidence="7" id="KW-1185">Reference proteome</keyword>
<keyword evidence="3" id="KW-0378">Hydrolase</keyword>
<evidence type="ECO:0000256" key="4">
    <source>
        <dbReference type="PIRSR" id="PIRSR005902-1"/>
    </source>
</evidence>
<feature type="binding site" evidence="4">
    <location>
        <position position="87"/>
    </location>
    <ligand>
        <name>a divalent metal cation</name>
        <dbReference type="ChEBI" id="CHEBI:60240"/>
        <label>1</label>
    </ligand>
</feature>
<dbReference type="SUPFAM" id="SSF51556">
    <property type="entry name" value="Metallo-dependent hydrolases"/>
    <property type="match status" value="1"/>
</dbReference>
<comment type="caution">
    <text evidence="6">The sequence shown here is derived from an EMBL/GenBank/DDBJ whole genome shotgun (WGS) entry which is preliminary data.</text>
</comment>
<dbReference type="InterPro" id="IPR032466">
    <property type="entry name" value="Metal_Hydrolase"/>
</dbReference>